<dbReference type="Gene3D" id="1.20.1530.20">
    <property type="match status" value="1"/>
</dbReference>
<dbReference type="RefSeq" id="WP_020074313.1">
    <property type="nucleotide sequence ID" value="NZ_JBKWRC010000009.1"/>
</dbReference>
<dbReference type="InterPro" id="IPR004776">
    <property type="entry name" value="Mem_transp_PIN-like"/>
</dbReference>
<proteinExistence type="inferred from homology"/>
<comment type="subcellular location">
    <subcellularLocation>
        <location evidence="1">Cell membrane</location>
        <topology evidence="1">Multi-pass membrane protein</topology>
    </subcellularLocation>
</comment>
<evidence type="ECO:0000256" key="2">
    <source>
        <dbReference type="ARBA" id="ARBA00010145"/>
    </source>
</evidence>
<feature type="transmembrane region" description="Helical" evidence="8">
    <location>
        <begin position="195"/>
        <end position="213"/>
    </location>
</feature>
<feature type="transmembrane region" description="Helical" evidence="8">
    <location>
        <begin position="101"/>
        <end position="122"/>
    </location>
</feature>
<keyword evidence="3" id="KW-0813">Transport</keyword>
<feature type="transmembrane region" description="Helical" evidence="8">
    <location>
        <begin position="6"/>
        <end position="26"/>
    </location>
</feature>
<evidence type="ECO:0000256" key="8">
    <source>
        <dbReference type="SAM" id="Phobius"/>
    </source>
</evidence>
<feature type="transmembrane region" description="Helical" evidence="8">
    <location>
        <begin position="128"/>
        <end position="152"/>
    </location>
</feature>
<keyword evidence="6 8" id="KW-1133">Transmembrane helix</keyword>
<evidence type="ECO:0000256" key="1">
    <source>
        <dbReference type="ARBA" id="ARBA00004651"/>
    </source>
</evidence>
<dbReference type="EMBL" id="SVNY01000003">
    <property type="protein sequence ID" value="MBE6833189.1"/>
    <property type="molecule type" value="Genomic_DNA"/>
</dbReference>
<dbReference type="AlphaFoldDB" id="A0A928Q2D4"/>
<reference evidence="9" key="1">
    <citation type="submission" date="2019-04" db="EMBL/GenBank/DDBJ databases">
        <title>Evolution of Biomass-Degrading Anaerobic Consortia Revealed by Metagenomics.</title>
        <authorList>
            <person name="Peng X."/>
        </authorList>
    </citation>
    <scope>NUCLEOTIDE SEQUENCE</scope>
    <source>
        <strain evidence="9">SIG551</strain>
    </source>
</reference>
<sequence>MIASTLAVAEKVLVMFLIMSVGYICYKKRIITSRGAAQLTDLLLYIVGPCLIIAALQADSEGVSTGKILLTILLFLAGMIVVAAAMQLLFRGQPRARAGMLRYGAVYSNCGFMGLPLAQSILGDAGVVYASACVVAFNLLTWTHGYIVLGGAGEDSKQMLKKALLNPGTIGFAVGLPLYALSIPLPGPLIQTLDSIGAMNTPLAMIVVGTYLAKLRLRDVVSDRGVCLVTALRLVAVPVAFLLLLCLLRPDPVVMVTTALLMAAPVGMNSVLFAIKLGNDTQLACKMIALSTLLSIFTMPAIAVMAQKLASLP</sequence>
<feature type="transmembrane region" description="Helical" evidence="8">
    <location>
        <begin position="68"/>
        <end position="89"/>
    </location>
</feature>
<dbReference type="PANTHER" id="PTHR36838">
    <property type="entry name" value="AUXIN EFFLUX CARRIER FAMILY PROTEIN"/>
    <property type="match status" value="1"/>
</dbReference>
<dbReference type="Proteomes" id="UP000754750">
    <property type="component" value="Unassembled WGS sequence"/>
</dbReference>
<accession>A0A928Q2D4</accession>
<name>A0A928Q2D4_9FIRM</name>
<feature type="transmembrane region" description="Helical" evidence="8">
    <location>
        <begin position="164"/>
        <end position="183"/>
    </location>
</feature>
<keyword evidence="4" id="KW-1003">Cell membrane</keyword>
<dbReference type="InterPro" id="IPR038770">
    <property type="entry name" value="Na+/solute_symporter_sf"/>
</dbReference>
<evidence type="ECO:0000256" key="5">
    <source>
        <dbReference type="ARBA" id="ARBA00022692"/>
    </source>
</evidence>
<dbReference type="GO" id="GO:0005886">
    <property type="term" value="C:plasma membrane"/>
    <property type="evidence" value="ECO:0007669"/>
    <property type="project" value="UniProtKB-SubCell"/>
</dbReference>
<keyword evidence="5 8" id="KW-0812">Transmembrane</keyword>
<gene>
    <name evidence="9" type="ORF">E7512_06350</name>
</gene>
<evidence type="ECO:0000256" key="6">
    <source>
        <dbReference type="ARBA" id="ARBA00022989"/>
    </source>
</evidence>
<feature type="transmembrane region" description="Helical" evidence="8">
    <location>
        <begin position="225"/>
        <end position="247"/>
    </location>
</feature>
<comment type="similarity">
    <text evidence="2">Belongs to the auxin efflux carrier (TC 2.A.69) family.</text>
</comment>
<feature type="transmembrane region" description="Helical" evidence="8">
    <location>
        <begin position="287"/>
        <end position="306"/>
    </location>
</feature>
<evidence type="ECO:0000256" key="4">
    <source>
        <dbReference type="ARBA" id="ARBA00022475"/>
    </source>
</evidence>
<evidence type="ECO:0000313" key="9">
    <source>
        <dbReference type="EMBL" id="MBE6833189.1"/>
    </source>
</evidence>
<dbReference type="PANTHER" id="PTHR36838:SF1">
    <property type="entry name" value="SLR1864 PROTEIN"/>
    <property type="match status" value="1"/>
</dbReference>
<dbReference type="Pfam" id="PF03547">
    <property type="entry name" value="Mem_trans"/>
    <property type="match status" value="1"/>
</dbReference>
<keyword evidence="7 8" id="KW-0472">Membrane</keyword>
<evidence type="ECO:0000313" key="10">
    <source>
        <dbReference type="Proteomes" id="UP000754750"/>
    </source>
</evidence>
<feature type="transmembrane region" description="Helical" evidence="8">
    <location>
        <begin position="253"/>
        <end position="275"/>
    </location>
</feature>
<dbReference type="GO" id="GO:0055085">
    <property type="term" value="P:transmembrane transport"/>
    <property type="evidence" value="ECO:0007669"/>
    <property type="project" value="InterPro"/>
</dbReference>
<feature type="transmembrane region" description="Helical" evidence="8">
    <location>
        <begin position="38"/>
        <end position="56"/>
    </location>
</feature>
<organism evidence="9 10">
    <name type="scientific">Faecalispora sporosphaeroides</name>
    <dbReference type="NCBI Taxonomy" id="1549"/>
    <lineage>
        <taxon>Bacteria</taxon>
        <taxon>Bacillati</taxon>
        <taxon>Bacillota</taxon>
        <taxon>Clostridia</taxon>
        <taxon>Eubacteriales</taxon>
        <taxon>Oscillospiraceae</taxon>
        <taxon>Faecalispora</taxon>
    </lineage>
</organism>
<comment type="caution">
    <text evidence="9">The sequence shown here is derived from an EMBL/GenBank/DDBJ whole genome shotgun (WGS) entry which is preliminary data.</text>
</comment>
<evidence type="ECO:0000256" key="3">
    <source>
        <dbReference type="ARBA" id="ARBA00022448"/>
    </source>
</evidence>
<protein>
    <submittedName>
        <fullName evidence="9">AEC family transporter</fullName>
    </submittedName>
</protein>
<evidence type="ECO:0000256" key="7">
    <source>
        <dbReference type="ARBA" id="ARBA00023136"/>
    </source>
</evidence>